<dbReference type="InterPro" id="IPR029058">
    <property type="entry name" value="AB_hydrolase_fold"/>
</dbReference>
<protein>
    <submittedName>
        <fullName evidence="1">Uncharacterized protein</fullName>
    </submittedName>
</protein>
<reference evidence="1" key="1">
    <citation type="submission" date="2021-01" db="EMBL/GenBank/DDBJ databases">
        <authorList>
            <person name="Corre E."/>
            <person name="Pelletier E."/>
            <person name="Niang G."/>
            <person name="Scheremetjew M."/>
            <person name="Finn R."/>
            <person name="Kale V."/>
            <person name="Holt S."/>
            <person name="Cochrane G."/>
            <person name="Meng A."/>
            <person name="Brown T."/>
            <person name="Cohen L."/>
        </authorList>
    </citation>
    <scope>NUCLEOTIDE SEQUENCE</scope>
    <source>
        <strain evidence="1">UTEX LB 985</strain>
    </source>
</reference>
<organism evidence="1">
    <name type="scientific">Haptolina brevifila</name>
    <dbReference type="NCBI Taxonomy" id="156173"/>
    <lineage>
        <taxon>Eukaryota</taxon>
        <taxon>Haptista</taxon>
        <taxon>Haptophyta</taxon>
        <taxon>Prymnesiophyceae</taxon>
        <taxon>Prymnesiales</taxon>
        <taxon>Prymnesiaceae</taxon>
        <taxon>Haptolina</taxon>
    </lineage>
</organism>
<dbReference type="AlphaFoldDB" id="A0A7S2IMR3"/>
<accession>A0A7S2IMR3</accession>
<dbReference type="Gene3D" id="3.40.50.1820">
    <property type="entry name" value="alpha/beta hydrolase"/>
    <property type="match status" value="1"/>
</dbReference>
<dbReference type="EMBL" id="HBGU01064671">
    <property type="protein sequence ID" value="CAD9523383.1"/>
    <property type="molecule type" value="Transcribed_RNA"/>
</dbReference>
<name>A0A7S2IMR3_9EUKA</name>
<gene>
    <name evidence="1" type="ORF">CBRE1094_LOCUS35233</name>
</gene>
<dbReference type="SUPFAM" id="SSF53474">
    <property type="entry name" value="alpha/beta-Hydrolases"/>
    <property type="match status" value="1"/>
</dbReference>
<evidence type="ECO:0000313" key="1">
    <source>
        <dbReference type="EMBL" id="CAD9523383.1"/>
    </source>
</evidence>
<sequence length="146" mass="16448">MERVAQHLAAYHSHWGKAEAARIVAAYPRNEFKTGNMQIVRAGTDFCFICSTRKAARALAAAGVETFLYSFEYEFAGEMLPGSRWAAVLCVPVGRSRCSEVCIVSWCFVGFTSPYDTLIYPMQNAIPQWRLYRLQGPRIDALRTGR</sequence>
<proteinExistence type="predicted"/>